<proteinExistence type="predicted"/>
<evidence type="ECO:0000313" key="3">
    <source>
        <dbReference type="Proteomes" id="UP000838756"/>
    </source>
</evidence>
<keyword evidence="3" id="KW-1185">Reference proteome</keyword>
<feature type="compositionally biased region" description="Low complexity" evidence="1">
    <location>
        <begin position="9"/>
        <end position="19"/>
    </location>
</feature>
<name>A0A8S4SNH2_9NEOP</name>
<dbReference type="AlphaFoldDB" id="A0A8S4SNH2"/>
<reference evidence="2" key="1">
    <citation type="submission" date="2022-03" db="EMBL/GenBank/DDBJ databases">
        <authorList>
            <person name="Lindestad O."/>
        </authorList>
    </citation>
    <scope>NUCLEOTIDE SEQUENCE</scope>
</reference>
<evidence type="ECO:0000313" key="2">
    <source>
        <dbReference type="EMBL" id="CAH2268396.1"/>
    </source>
</evidence>
<dbReference type="EMBL" id="CAKXAJ010026434">
    <property type="protein sequence ID" value="CAH2268396.1"/>
    <property type="molecule type" value="Genomic_DNA"/>
</dbReference>
<evidence type="ECO:0000256" key="1">
    <source>
        <dbReference type="SAM" id="MobiDB-lite"/>
    </source>
</evidence>
<feature type="region of interest" description="Disordered" evidence="1">
    <location>
        <begin position="1"/>
        <end position="29"/>
    </location>
</feature>
<organism evidence="2 3">
    <name type="scientific">Pararge aegeria aegeria</name>
    <dbReference type="NCBI Taxonomy" id="348720"/>
    <lineage>
        <taxon>Eukaryota</taxon>
        <taxon>Metazoa</taxon>
        <taxon>Ecdysozoa</taxon>
        <taxon>Arthropoda</taxon>
        <taxon>Hexapoda</taxon>
        <taxon>Insecta</taxon>
        <taxon>Pterygota</taxon>
        <taxon>Neoptera</taxon>
        <taxon>Endopterygota</taxon>
        <taxon>Lepidoptera</taxon>
        <taxon>Glossata</taxon>
        <taxon>Ditrysia</taxon>
        <taxon>Papilionoidea</taxon>
        <taxon>Nymphalidae</taxon>
        <taxon>Satyrinae</taxon>
        <taxon>Satyrini</taxon>
        <taxon>Parargina</taxon>
        <taxon>Pararge</taxon>
    </lineage>
</organism>
<sequence length="78" mass="8493">MVDAHDPEVTPVTPTVPVTAAQSTRPPGYQLARSIHPPLHAPPLGFCGVAQCSDPVDDFQFPLKLHEELKIRVNSKLI</sequence>
<protein>
    <submittedName>
        <fullName evidence="2">Jg15850 protein</fullName>
    </submittedName>
</protein>
<comment type="caution">
    <text evidence="2">The sequence shown here is derived from an EMBL/GenBank/DDBJ whole genome shotgun (WGS) entry which is preliminary data.</text>
</comment>
<accession>A0A8S4SNH2</accession>
<gene>
    <name evidence="2" type="primary">jg15850</name>
    <name evidence="2" type="ORF">PAEG_LOCUS26755</name>
</gene>
<dbReference type="Proteomes" id="UP000838756">
    <property type="component" value="Unassembled WGS sequence"/>
</dbReference>